<accession>A0ABD0JEV2</accession>
<feature type="signal peptide" evidence="2">
    <location>
        <begin position="1"/>
        <end position="27"/>
    </location>
</feature>
<name>A0ABD0JEV2_9CAEN</name>
<dbReference type="AlphaFoldDB" id="A0ABD0JEV2"/>
<keyword evidence="1" id="KW-0812">Transmembrane</keyword>
<dbReference type="Proteomes" id="UP001519460">
    <property type="component" value="Unassembled WGS sequence"/>
</dbReference>
<evidence type="ECO:0000256" key="1">
    <source>
        <dbReference type="SAM" id="Phobius"/>
    </source>
</evidence>
<feature type="transmembrane region" description="Helical" evidence="1">
    <location>
        <begin position="198"/>
        <end position="219"/>
    </location>
</feature>
<evidence type="ECO:0000256" key="2">
    <source>
        <dbReference type="SAM" id="SignalP"/>
    </source>
</evidence>
<comment type="caution">
    <text evidence="3">The sequence shown here is derived from an EMBL/GenBank/DDBJ whole genome shotgun (WGS) entry which is preliminary data.</text>
</comment>
<evidence type="ECO:0000313" key="3">
    <source>
        <dbReference type="EMBL" id="KAK7473450.1"/>
    </source>
</evidence>
<sequence>MPPPDLTFARGVCVVLALSFFAGHCADVELQCPEKWTEGARTTLVCTVNATRLTSTVCSGQLTDTLDFDFKVAGPSSIPVSQCQVQDYQSQCSGILNADGCKCQTSAEGNYVFTLTVTASRNTHRGGSWDCSTTCKDGTLRDVLDYRGSVGCSPVVFETLQTPTTSPVTSKTVTVDPTYKCTDVDCRAHCDKAGCICVIFFLGVVFPLCVAALVIFLCIRYPDKFSKLSCCKRETHNRFDINNAIIHAKRDGSLSLSDVPDSRPAVYRSLSNEPYKPASVEEMPDPIVEEPPA</sequence>
<keyword evidence="1" id="KW-1133">Transmembrane helix</keyword>
<keyword evidence="2" id="KW-0732">Signal</keyword>
<proteinExistence type="predicted"/>
<protein>
    <submittedName>
        <fullName evidence="3">Uncharacterized protein</fullName>
    </submittedName>
</protein>
<reference evidence="3 4" key="1">
    <citation type="journal article" date="2023" name="Sci. Data">
        <title>Genome assembly of the Korean intertidal mud-creeper Batillaria attramentaria.</title>
        <authorList>
            <person name="Patra A.K."/>
            <person name="Ho P.T."/>
            <person name="Jun S."/>
            <person name="Lee S.J."/>
            <person name="Kim Y."/>
            <person name="Won Y.J."/>
        </authorList>
    </citation>
    <scope>NUCLEOTIDE SEQUENCE [LARGE SCALE GENOMIC DNA]</scope>
    <source>
        <strain evidence="3">Wonlab-2016</strain>
    </source>
</reference>
<evidence type="ECO:0000313" key="4">
    <source>
        <dbReference type="Proteomes" id="UP001519460"/>
    </source>
</evidence>
<keyword evidence="1" id="KW-0472">Membrane</keyword>
<dbReference type="EMBL" id="JACVVK020000470">
    <property type="protein sequence ID" value="KAK7473450.1"/>
    <property type="molecule type" value="Genomic_DNA"/>
</dbReference>
<feature type="chain" id="PRO_5044819508" evidence="2">
    <location>
        <begin position="28"/>
        <end position="293"/>
    </location>
</feature>
<gene>
    <name evidence="3" type="ORF">BaRGS_00035326</name>
</gene>
<keyword evidence="4" id="KW-1185">Reference proteome</keyword>
<organism evidence="3 4">
    <name type="scientific">Batillaria attramentaria</name>
    <dbReference type="NCBI Taxonomy" id="370345"/>
    <lineage>
        <taxon>Eukaryota</taxon>
        <taxon>Metazoa</taxon>
        <taxon>Spiralia</taxon>
        <taxon>Lophotrochozoa</taxon>
        <taxon>Mollusca</taxon>
        <taxon>Gastropoda</taxon>
        <taxon>Caenogastropoda</taxon>
        <taxon>Sorbeoconcha</taxon>
        <taxon>Cerithioidea</taxon>
        <taxon>Batillariidae</taxon>
        <taxon>Batillaria</taxon>
    </lineage>
</organism>